<reference evidence="1" key="1">
    <citation type="submission" date="2019-08" db="EMBL/GenBank/DDBJ databases">
        <authorList>
            <person name="Kucharzyk K."/>
            <person name="Murdoch R.W."/>
            <person name="Higgins S."/>
            <person name="Loffler F."/>
        </authorList>
    </citation>
    <scope>NUCLEOTIDE SEQUENCE</scope>
</reference>
<gene>
    <name evidence="1" type="ORF">SDC9_198731</name>
</gene>
<comment type="caution">
    <text evidence="1">The sequence shown here is derived from an EMBL/GenBank/DDBJ whole genome shotgun (WGS) entry which is preliminary data.</text>
</comment>
<sequence length="137" mass="15259">MTFSFKVNNFPKIGSAFAGEKSLNSITKIRSGDLCFIPAVSKTERLFLRDREAAPELRKNLLFGRMNAETGKPGAIRVEGGDEIREVLTLIPEQGYDGFYSWSNLEEGYTVEPISQMITLAPGKSVAWSCVYTLSRE</sequence>
<protein>
    <submittedName>
        <fullName evidence="1">Uncharacterized protein</fullName>
    </submittedName>
</protein>
<proteinExistence type="predicted"/>
<organism evidence="1">
    <name type="scientific">bioreactor metagenome</name>
    <dbReference type="NCBI Taxonomy" id="1076179"/>
    <lineage>
        <taxon>unclassified sequences</taxon>
        <taxon>metagenomes</taxon>
        <taxon>ecological metagenomes</taxon>
    </lineage>
</organism>
<dbReference type="EMBL" id="VSSQ01115817">
    <property type="protein sequence ID" value="MPN51089.1"/>
    <property type="molecule type" value="Genomic_DNA"/>
</dbReference>
<name>A0A645IKU5_9ZZZZ</name>
<evidence type="ECO:0000313" key="1">
    <source>
        <dbReference type="EMBL" id="MPN51089.1"/>
    </source>
</evidence>
<accession>A0A645IKU5</accession>
<dbReference type="AlphaFoldDB" id="A0A645IKU5"/>